<dbReference type="InterPro" id="IPR043502">
    <property type="entry name" value="DNA/RNA_pol_sf"/>
</dbReference>
<keyword evidence="4" id="KW-1185">Reference proteome</keyword>
<evidence type="ECO:0000313" key="3">
    <source>
        <dbReference type="EMBL" id="GFY32015.1"/>
    </source>
</evidence>
<name>A0A8X6WBX0_TRICX</name>
<feature type="domain" description="Reverse transcriptase" evidence="2">
    <location>
        <begin position="810"/>
        <end position="1076"/>
    </location>
</feature>
<evidence type="ECO:0000259" key="2">
    <source>
        <dbReference type="PROSITE" id="PS50878"/>
    </source>
</evidence>
<dbReference type="AlphaFoldDB" id="A0A8X6WBX0"/>
<reference evidence="3" key="1">
    <citation type="submission" date="2020-08" db="EMBL/GenBank/DDBJ databases">
        <title>Multicomponent nature underlies the extraordinary mechanical properties of spider dragline silk.</title>
        <authorList>
            <person name="Kono N."/>
            <person name="Nakamura H."/>
            <person name="Mori M."/>
            <person name="Yoshida Y."/>
            <person name="Ohtoshi R."/>
            <person name="Malay A.D."/>
            <person name="Moran D.A.P."/>
            <person name="Tomita M."/>
            <person name="Numata K."/>
            <person name="Arakawa K."/>
        </authorList>
    </citation>
    <scope>NUCLEOTIDE SEQUENCE</scope>
</reference>
<keyword evidence="3" id="KW-0548">Nucleotidyltransferase</keyword>
<dbReference type="EMBL" id="BMAU01021401">
    <property type="protein sequence ID" value="GFY32015.1"/>
    <property type="molecule type" value="Genomic_DNA"/>
</dbReference>
<dbReference type="Pfam" id="PF00078">
    <property type="entry name" value="RVT_1"/>
    <property type="match status" value="1"/>
</dbReference>
<dbReference type="PROSITE" id="PS50878">
    <property type="entry name" value="RT_POL"/>
    <property type="match status" value="1"/>
</dbReference>
<dbReference type="PANTHER" id="PTHR36688">
    <property type="entry name" value="ENDO/EXONUCLEASE/PHOSPHATASE DOMAIN-CONTAINING PROTEIN"/>
    <property type="match status" value="1"/>
</dbReference>
<accession>A0A8X6WBX0</accession>
<dbReference type="SUPFAM" id="SSF56672">
    <property type="entry name" value="DNA/RNA polymerases"/>
    <property type="match status" value="1"/>
</dbReference>
<dbReference type="Proteomes" id="UP000887159">
    <property type="component" value="Unassembled WGS sequence"/>
</dbReference>
<dbReference type="InterPro" id="IPR036691">
    <property type="entry name" value="Endo/exonu/phosph_ase_sf"/>
</dbReference>
<dbReference type="InterPro" id="IPR005135">
    <property type="entry name" value="Endo/exonuclease/phosphatase"/>
</dbReference>
<feature type="region of interest" description="Disordered" evidence="1">
    <location>
        <begin position="397"/>
        <end position="421"/>
    </location>
</feature>
<keyword evidence="3" id="KW-0695">RNA-directed DNA polymerase</keyword>
<dbReference type="InterPro" id="IPR000477">
    <property type="entry name" value="RT_dom"/>
</dbReference>
<sequence>MEQLVEDQTVIMEDNESFPPLLTDDERCLTLHALEKEINIYTTRKGYITSMIDVEKTSYNTSEETVKKLEADQLNLETTLQNLEGKLTGLLPCPKPMCMHNTKSKAVKRSAAPIIRPAKFTAKANKNTKSNEVAKDFVFPKKTAKNNLTQEKNEQLIVNNSFAALNTANNDAEDVNQPQPKIKPIFMKITPDYNLILQEIHRTHPTAKNTHMKVYFKIEAETEDHHREITEYLTGKSVGYYVINPPENRPLKLVIKGLPEDVEPEDVKKDLISKGINVEKVAQLKKFATKARLPLFLIEITRDDNVNDIYQVRSVLYMQIKLDPFRKSNRVTQCYNCNNFHHASQNCFMKTRCLKCGENHRTGECSIKEKIENPLCINCNANGHMASSTECPLFPKPRKGAGKTAAENRKRNETNKNSQITPGVEGTLITITPIDYDPILVGSIYIPPINNYFRNLGAALDTIFNFNSKTILVGDFNAKHTSWGCHCSDTRGNRLYNYIVNNSIDVLAPPTPTRYGINSASIIDYALIKNLNWPCNISSIPELSSDHNPIKLHFPRTSKFELPPPQLNTTWSKFTLNLAKTDNLYLHTARSTSEIENEVRDLTSEILTAHGNVSKPVTHSEVPFVQGELKHLFKERNRARKIWQFTRHPQDKTTLNRLQNAIKRKVNLYRQQVWEDHLTSLDNEDGSLWGTAKAFRRKAAPISALNGPTGTALSDTHKTELIAQSLESQFQLNDIQNPHKDEYITNTVDAYFTANTNNTDQIPPALPSEVIFYIKKIKVRKCPGRDGITNKMLKHLPLITIFKITNIINNMLNLRYFPSAWKTAVVVPILKPGKDPTLAESHRPISLLPILSKLAEKIISTRLNDFLEINKILIPEQHGFRPRLSTTHQLLRVVEYIKEGNNMGQCTAAVFLDIQKAFDRVWHTGLLFKLINYNIPTPLILLLNSYISNRSFTVKINRTYSQTRSISAGVAQGSILGPVLFNLYVNDILKSTKTMLCMYADDTAILSRHKNLNTLVENINEHLAHLEIWFSVWKIALNSSKTEAVFFSQRVPPPEITLQNQRIPWSHHTKYLGVYLDKTLTFRQHITQIRTKFKNVTHKYYSLICRKSNLSRRNKLLIYTLILKPLLTYAAPVWGHAARTNINLLESSQNLIIRQILDAHWYMRNVDLRRNFNIPTIRQTIRKISINFFNTVDEHDCPSIQDIPNYYSHFSVRRPRDVLVNPDFD</sequence>
<dbReference type="InterPro" id="IPR006579">
    <property type="entry name" value="Pre_C2HC_dom"/>
</dbReference>
<keyword evidence="3" id="KW-0808">Transferase</keyword>
<dbReference type="Gene3D" id="3.60.10.10">
    <property type="entry name" value="Endonuclease/exonuclease/phosphatase"/>
    <property type="match status" value="1"/>
</dbReference>
<comment type="caution">
    <text evidence="3">The sequence shown here is derived from an EMBL/GenBank/DDBJ whole genome shotgun (WGS) entry which is preliminary data.</text>
</comment>
<dbReference type="InterPro" id="IPR052560">
    <property type="entry name" value="RdDP_mobile_element"/>
</dbReference>
<proteinExistence type="predicted"/>
<organism evidence="3 4">
    <name type="scientific">Trichonephila clavipes</name>
    <name type="common">Golden silk orbweaver</name>
    <name type="synonym">Nephila clavipes</name>
    <dbReference type="NCBI Taxonomy" id="2585209"/>
    <lineage>
        <taxon>Eukaryota</taxon>
        <taxon>Metazoa</taxon>
        <taxon>Ecdysozoa</taxon>
        <taxon>Arthropoda</taxon>
        <taxon>Chelicerata</taxon>
        <taxon>Arachnida</taxon>
        <taxon>Araneae</taxon>
        <taxon>Araneomorphae</taxon>
        <taxon>Entelegynae</taxon>
        <taxon>Araneoidea</taxon>
        <taxon>Nephilidae</taxon>
        <taxon>Trichonephila</taxon>
    </lineage>
</organism>
<evidence type="ECO:0000313" key="4">
    <source>
        <dbReference type="Proteomes" id="UP000887159"/>
    </source>
</evidence>
<evidence type="ECO:0000256" key="1">
    <source>
        <dbReference type="SAM" id="MobiDB-lite"/>
    </source>
</evidence>
<dbReference type="Pfam" id="PF07530">
    <property type="entry name" value="PRE_C2HC"/>
    <property type="match status" value="1"/>
</dbReference>
<dbReference type="CDD" id="cd01650">
    <property type="entry name" value="RT_nLTR_like"/>
    <property type="match status" value="1"/>
</dbReference>
<protein>
    <submittedName>
        <fullName evidence="3">Probable RNA-directed DNA polymerase from transposon X-element</fullName>
    </submittedName>
</protein>
<dbReference type="GO" id="GO:0003964">
    <property type="term" value="F:RNA-directed DNA polymerase activity"/>
    <property type="evidence" value="ECO:0007669"/>
    <property type="project" value="UniProtKB-KW"/>
</dbReference>
<dbReference type="SUPFAM" id="SSF56219">
    <property type="entry name" value="DNase I-like"/>
    <property type="match status" value="1"/>
</dbReference>
<dbReference type="Pfam" id="PF14529">
    <property type="entry name" value="Exo_endo_phos_2"/>
    <property type="match status" value="1"/>
</dbReference>
<gene>
    <name evidence="3" type="primary">X-element ORF2</name>
    <name evidence="3" type="ORF">TNCV_2621521</name>
</gene>
<dbReference type="PANTHER" id="PTHR36688:SF2">
    <property type="entry name" value="ENDONUCLEASE_EXONUCLEASE_PHOSPHATASE DOMAIN-CONTAINING PROTEIN"/>
    <property type="match status" value="1"/>
</dbReference>